<evidence type="ECO:0000256" key="1">
    <source>
        <dbReference type="SAM" id="Phobius"/>
    </source>
</evidence>
<keyword evidence="1" id="KW-1133">Transmembrane helix</keyword>
<evidence type="ECO:0000313" key="2">
    <source>
        <dbReference type="EMBL" id="DAD94534.1"/>
    </source>
</evidence>
<proteinExistence type="predicted"/>
<keyword evidence="1" id="KW-0812">Transmembrane</keyword>
<dbReference type="EMBL" id="BK015176">
    <property type="protein sequence ID" value="DAD94534.1"/>
    <property type="molecule type" value="Genomic_DNA"/>
</dbReference>
<reference evidence="2" key="1">
    <citation type="journal article" date="2021" name="Proc. Natl. Acad. Sci. U.S.A.">
        <title>A Catalog of Tens of Thousands of Viruses from Human Metagenomes Reveals Hidden Associations with Chronic Diseases.</title>
        <authorList>
            <person name="Tisza M.J."/>
            <person name="Buck C.B."/>
        </authorList>
    </citation>
    <scope>NUCLEOTIDE SEQUENCE</scope>
    <source>
        <strain evidence="2">CttFh17</strain>
    </source>
</reference>
<protein>
    <submittedName>
        <fullName evidence="2">Uncharacterized protein</fullName>
    </submittedName>
</protein>
<keyword evidence="1" id="KW-0472">Membrane</keyword>
<accession>A0A8S5NIJ0</accession>
<sequence length="53" mass="6525">MGVRPFTKLLYFFIYLCFFILLIMLLYYIPTFWENFHTELSTPLGKFSHKLNR</sequence>
<feature type="transmembrane region" description="Helical" evidence="1">
    <location>
        <begin position="9"/>
        <end position="29"/>
    </location>
</feature>
<name>A0A8S5NIJ0_9CAUD</name>
<organism evidence="2">
    <name type="scientific">Siphoviridae sp. cttFh17</name>
    <dbReference type="NCBI Taxonomy" id="2826491"/>
    <lineage>
        <taxon>Viruses</taxon>
        <taxon>Duplodnaviria</taxon>
        <taxon>Heunggongvirae</taxon>
        <taxon>Uroviricota</taxon>
        <taxon>Caudoviricetes</taxon>
    </lineage>
</organism>